<evidence type="ECO:0000313" key="2">
    <source>
        <dbReference type="Proteomes" id="UP000265520"/>
    </source>
</evidence>
<reference evidence="1 2" key="1">
    <citation type="journal article" date="2018" name="Front. Plant Sci.">
        <title>Red Clover (Trifolium pratense) and Zigzag Clover (T. medium) - A Picture of Genomic Similarities and Differences.</title>
        <authorList>
            <person name="Dluhosova J."/>
            <person name="Istvanek J."/>
            <person name="Nedelnik J."/>
            <person name="Repkova J."/>
        </authorList>
    </citation>
    <scope>NUCLEOTIDE SEQUENCE [LARGE SCALE GENOMIC DNA]</scope>
    <source>
        <strain evidence="2">cv. 10/8</strain>
        <tissue evidence="1">Leaf</tissue>
    </source>
</reference>
<dbReference type="EMBL" id="LXQA010402674">
    <property type="protein sequence ID" value="MCI49535.1"/>
    <property type="molecule type" value="Genomic_DNA"/>
</dbReference>
<sequence length="27" mass="2773">MIVNSGGEMMVAMKVEEGEKSSAAALC</sequence>
<comment type="caution">
    <text evidence="1">The sequence shown here is derived from an EMBL/GenBank/DDBJ whole genome shotgun (WGS) entry which is preliminary data.</text>
</comment>
<organism evidence="1 2">
    <name type="scientific">Trifolium medium</name>
    <dbReference type="NCBI Taxonomy" id="97028"/>
    <lineage>
        <taxon>Eukaryota</taxon>
        <taxon>Viridiplantae</taxon>
        <taxon>Streptophyta</taxon>
        <taxon>Embryophyta</taxon>
        <taxon>Tracheophyta</taxon>
        <taxon>Spermatophyta</taxon>
        <taxon>Magnoliopsida</taxon>
        <taxon>eudicotyledons</taxon>
        <taxon>Gunneridae</taxon>
        <taxon>Pentapetalae</taxon>
        <taxon>rosids</taxon>
        <taxon>fabids</taxon>
        <taxon>Fabales</taxon>
        <taxon>Fabaceae</taxon>
        <taxon>Papilionoideae</taxon>
        <taxon>50 kb inversion clade</taxon>
        <taxon>NPAAA clade</taxon>
        <taxon>Hologalegina</taxon>
        <taxon>IRL clade</taxon>
        <taxon>Trifolieae</taxon>
        <taxon>Trifolium</taxon>
    </lineage>
</organism>
<accession>A0A392SNF2</accession>
<dbReference type="Proteomes" id="UP000265520">
    <property type="component" value="Unassembled WGS sequence"/>
</dbReference>
<dbReference type="AlphaFoldDB" id="A0A392SNF2"/>
<proteinExistence type="predicted"/>
<keyword evidence="2" id="KW-1185">Reference proteome</keyword>
<name>A0A392SNF2_9FABA</name>
<feature type="non-terminal residue" evidence="1">
    <location>
        <position position="27"/>
    </location>
</feature>
<evidence type="ECO:0000313" key="1">
    <source>
        <dbReference type="EMBL" id="MCI49535.1"/>
    </source>
</evidence>
<protein>
    <submittedName>
        <fullName evidence="1">Uncharacterized protein</fullName>
    </submittedName>
</protein>